<protein>
    <submittedName>
        <fullName evidence="2">Uncharacterized protein</fullName>
    </submittedName>
</protein>
<feature type="region of interest" description="Disordered" evidence="1">
    <location>
        <begin position="1"/>
        <end position="28"/>
    </location>
</feature>
<evidence type="ECO:0000256" key="1">
    <source>
        <dbReference type="SAM" id="MobiDB-lite"/>
    </source>
</evidence>
<keyword evidence="3" id="KW-1185">Reference proteome</keyword>
<feature type="compositionally biased region" description="Polar residues" evidence="1">
    <location>
        <begin position="18"/>
        <end position="28"/>
    </location>
</feature>
<proteinExistence type="predicted"/>
<sequence>MGFRGRMISIQGGPPKQPSTEHWTSLKR</sequence>
<evidence type="ECO:0000313" key="3">
    <source>
        <dbReference type="Proteomes" id="UP000499080"/>
    </source>
</evidence>
<organism evidence="2 3">
    <name type="scientific">Araneus ventricosus</name>
    <name type="common">Orbweaver spider</name>
    <name type="synonym">Epeira ventricosa</name>
    <dbReference type="NCBI Taxonomy" id="182803"/>
    <lineage>
        <taxon>Eukaryota</taxon>
        <taxon>Metazoa</taxon>
        <taxon>Ecdysozoa</taxon>
        <taxon>Arthropoda</taxon>
        <taxon>Chelicerata</taxon>
        <taxon>Arachnida</taxon>
        <taxon>Araneae</taxon>
        <taxon>Araneomorphae</taxon>
        <taxon>Entelegynae</taxon>
        <taxon>Araneoidea</taxon>
        <taxon>Araneidae</taxon>
        <taxon>Araneus</taxon>
    </lineage>
</organism>
<name>A0A4Y2RDU6_ARAVE</name>
<reference evidence="2 3" key="1">
    <citation type="journal article" date="2019" name="Sci. Rep.">
        <title>Orb-weaving spider Araneus ventricosus genome elucidates the spidroin gene catalogue.</title>
        <authorList>
            <person name="Kono N."/>
            <person name="Nakamura H."/>
            <person name="Ohtoshi R."/>
            <person name="Moran D.A.P."/>
            <person name="Shinohara A."/>
            <person name="Yoshida Y."/>
            <person name="Fujiwara M."/>
            <person name="Mori M."/>
            <person name="Tomita M."/>
            <person name="Arakawa K."/>
        </authorList>
    </citation>
    <scope>NUCLEOTIDE SEQUENCE [LARGE SCALE GENOMIC DNA]</scope>
</reference>
<gene>
    <name evidence="2" type="ORF">AVEN_6362_1</name>
</gene>
<dbReference type="AlphaFoldDB" id="A0A4Y2RDU6"/>
<accession>A0A4Y2RDU6</accession>
<comment type="caution">
    <text evidence="2">The sequence shown here is derived from an EMBL/GenBank/DDBJ whole genome shotgun (WGS) entry which is preliminary data.</text>
</comment>
<dbReference type="Proteomes" id="UP000499080">
    <property type="component" value="Unassembled WGS sequence"/>
</dbReference>
<dbReference type="EMBL" id="BGPR01144283">
    <property type="protein sequence ID" value="GBN73841.1"/>
    <property type="molecule type" value="Genomic_DNA"/>
</dbReference>
<evidence type="ECO:0000313" key="2">
    <source>
        <dbReference type="EMBL" id="GBN73841.1"/>
    </source>
</evidence>
<feature type="non-terminal residue" evidence="2">
    <location>
        <position position="28"/>
    </location>
</feature>